<keyword evidence="3" id="KW-1185">Reference proteome</keyword>
<accession>A0A9Q8W9H8</accession>
<gene>
    <name evidence="2" type="ORF">CLUP02_00993</name>
</gene>
<evidence type="ECO:0000313" key="3">
    <source>
        <dbReference type="Proteomes" id="UP000830671"/>
    </source>
</evidence>
<feature type="region of interest" description="Disordered" evidence="1">
    <location>
        <begin position="123"/>
        <end position="170"/>
    </location>
</feature>
<name>A0A9Q8W9H8_9PEZI</name>
<reference evidence="2" key="1">
    <citation type="journal article" date="2021" name="Mol. Plant Microbe Interact.">
        <title>Complete Genome Sequence of the Plant-Pathogenic Fungus Colletotrichum lupini.</title>
        <authorList>
            <person name="Baroncelli R."/>
            <person name="Pensec F."/>
            <person name="Da Lio D."/>
            <person name="Boufleur T."/>
            <person name="Vicente I."/>
            <person name="Sarrocco S."/>
            <person name="Picot A."/>
            <person name="Baraldi E."/>
            <person name="Sukno S."/>
            <person name="Thon M."/>
            <person name="Le Floch G."/>
        </authorList>
    </citation>
    <scope>NUCLEOTIDE SEQUENCE</scope>
    <source>
        <strain evidence="2">IMI 504893</strain>
    </source>
</reference>
<dbReference type="EMBL" id="CP019471">
    <property type="protein sequence ID" value="UQC74345.1"/>
    <property type="molecule type" value="Genomic_DNA"/>
</dbReference>
<dbReference type="AlphaFoldDB" id="A0A9Q8W9H8"/>
<evidence type="ECO:0000256" key="1">
    <source>
        <dbReference type="SAM" id="MobiDB-lite"/>
    </source>
</evidence>
<evidence type="ECO:0000313" key="2">
    <source>
        <dbReference type="EMBL" id="UQC74345.1"/>
    </source>
</evidence>
<feature type="compositionally biased region" description="Polar residues" evidence="1">
    <location>
        <begin position="156"/>
        <end position="167"/>
    </location>
</feature>
<dbReference type="Proteomes" id="UP000830671">
    <property type="component" value="Chromosome 1"/>
</dbReference>
<organism evidence="2 3">
    <name type="scientific">Colletotrichum lupini</name>
    <dbReference type="NCBI Taxonomy" id="145971"/>
    <lineage>
        <taxon>Eukaryota</taxon>
        <taxon>Fungi</taxon>
        <taxon>Dikarya</taxon>
        <taxon>Ascomycota</taxon>
        <taxon>Pezizomycotina</taxon>
        <taxon>Sordariomycetes</taxon>
        <taxon>Hypocreomycetidae</taxon>
        <taxon>Glomerellales</taxon>
        <taxon>Glomerellaceae</taxon>
        <taxon>Colletotrichum</taxon>
        <taxon>Colletotrichum acutatum species complex</taxon>
    </lineage>
</organism>
<dbReference type="RefSeq" id="XP_049135995.1">
    <property type="nucleotide sequence ID" value="XM_049280038.1"/>
</dbReference>
<dbReference type="KEGG" id="clup:CLUP02_00993"/>
<feature type="compositionally biased region" description="Low complexity" evidence="1">
    <location>
        <begin position="96"/>
        <end position="110"/>
    </location>
</feature>
<protein>
    <submittedName>
        <fullName evidence="2">Uncharacterized protein</fullName>
    </submittedName>
</protein>
<sequence>MRARERAHLTTSNARKGTPRNAVVAGPAQVSLPTRYMRHMPLLFMLSYVFLPTDYAPQFWVDVRELQKHVSLSVPPVGSKTRRAGALSNLSVAVASNSSSSTNNSSHAGTRTLAPPNRVKVECWKGRRESKKKAKEGLGRKGEEEEEEEQKEEGISSHTRAVPSQTRSRSRVPEMLKCFLQRMNGIAPLSPPLLPSGTEDIRERTALSCMPWTQVSSKKEAWERRGGELLLLLRETGEERSARSTSRCSTRMRALSDSLPEHPLICVLADGLLPPTTSTLVSSLHSFLQKRWFVRRMISAVYHLKYQEGARDPQVPPATQLAMRPPRLIASHHPKLYHGEIPSQRLALVLHHYALGPNSGTQQAELGDEALHSSSPLGALVAFSSSKNPSTLGCDAMRSGLQPTRACVRWTVGGGGPGGASLRLPSCIPLLVKLLVLALFSPTESTLAVFYASHPSQSPILFHGIRLSELGLWPSFPGHAAAALIAGHTVFVQLGRVNNQMAPRKPSIEDDVNPPICTPSPLSVGLFSHLTGHRRDDPFLVFPL</sequence>
<feature type="region of interest" description="Disordered" evidence="1">
    <location>
        <begin position="96"/>
        <end position="115"/>
    </location>
</feature>
<dbReference type="GeneID" id="73335048"/>
<proteinExistence type="predicted"/>